<dbReference type="InterPro" id="IPR049257">
    <property type="entry name" value="Gon4l/CASP8AP2_myb-like"/>
</dbReference>
<evidence type="ECO:0000256" key="20">
    <source>
        <dbReference type="ARBA" id="ARBA00023163"/>
    </source>
</evidence>
<protein>
    <recommendedName>
        <fullName evidence="23">CASP8-associated protein 2</fullName>
    </recommendedName>
    <alternativeName>
        <fullName evidence="24">FLICE-associated huge protein</fullName>
    </alternativeName>
</protein>
<feature type="region of interest" description="Disordered" evidence="26">
    <location>
        <begin position="241"/>
        <end position="564"/>
    </location>
</feature>
<keyword evidence="19" id="KW-0010">Activator</keyword>
<dbReference type="FunFam" id="1.10.10.60:FF:000265">
    <property type="entry name" value="CASP8-associated protein 2 isoform X1"/>
    <property type="match status" value="1"/>
</dbReference>
<keyword evidence="7" id="KW-0963">Cytoplasm</keyword>
<dbReference type="Gene3D" id="1.10.10.60">
    <property type="entry name" value="Homeodomain-like"/>
    <property type="match status" value="1"/>
</dbReference>
<evidence type="ECO:0000256" key="16">
    <source>
        <dbReference type="ARBA" id="ARBA00023015"/>
    </source>
</evidence>
<name>A0ABC9WLC4_GRUJA</name>
<feature type="compositionally biased region" description="Basic and acidic residues" evidence="26">
    <location>
        <begin position="922"/>
        <end position="931"/>
    </location>
</feature>
<evidence type="ECO:0000256" key="9">
    <source>
        <dbReference type="ARBA" id="ARBA00022553"/>
    </source>
</evidence>
<feature type="compositionally biased region" description="Low complexity" evidence="26">
    <location>
        <begin position="315"/>
        <end position="328"/>
    </location>
</feature>
<dbReference type="PROSITE" id="PS00407">
    <property type="entry name" value="CONNEXINS_1"/>
    <property type="match status" value="1"/>
</dbReference>
<dbReference type="InterPro" id="IPR017990">
    <property type="entry name" value="Connexin_CS"/>
</dbReference>
<evidence type="ECO:0000256" key="18">
    <source>
        <dbReference type="ARBA" id="ARBA00023136"/>
    </source>
</evidence>
<feature type="compositionally biased region" description="Polar residues" evidence="26">
    <location>
        <begin position="201"/>
        <end position="213"/>
    </location>
</feature>
<feature type="compositionally biased region" description="Basic and acidic residues" evidence="26">
    <location>
        <begin position="1001"/>
        <end position="1022"/>
    </location>
</feature>
<feature type="region of interest" description="Disordered" evidence="26">
    <location>
        <begin position="777"/>
        <end position="796"/>
    </location>
</feature>
<feature type="compositionally biased region" description="Basic and acidic residues" evidence="26">
    <location>
        <begin position="455"/>
        <end position="564"/>
    </location>
</feature>
<dbReference type="InterPro" id="IPR038359">
    <property type="entry name" value="Connexin_N_sf"/>
</dbReference>
<keyword evidence="29" id="KW-1185">Reference proteome</keyword>
<keyword evidence="20" id="KW-0804">Transcription</keyword>
<feature type="compositionally biased region" description="Basic and acidic residues" evidence="26">
    <location>
        <begin position="1667"/>
        <end position="1687"/>
    </location>
</feature>
<evidence type="ECO:0000256" key="8">
    <source>
        <dbReference type="ARBA" id="ARBA00022491"/>
    </source>
</evidence>
<feature type="compositionally biased region" description="Basic and acidic residues" evidence="26">
    <location>
        <begin position="1727"/>
        <end position="1738"/>
    </location>
</feature>
<evidence type="ECO:0000256" key="6">
    <source>
        <dbReference type="ARBA" id="ARBA00022475"/>
    </source>
</evidence>
<evidence type="ECO:0000256" key="1">
    <source>
        <dbReference type="ARBA" id="ARBA00004173"/>
    </source>
</evidence>
<evidence type="ECO:0000256" key="12">
    <source>
        <dbReference type="ARBA" id="ARBA00022868"/>
    </source>
</evidence>
<evidence type="ECO:0000256" key="13">
    <source>
        <dbReference type="ARBA" id="ARBA00022949"/>
    </source>
</evidence>
<proteinExistence type="predicted"/>
<organism evidence="28 29">
    <name type="scientific">Grus japonensis</name>
    <name type="common">Japanese crane</name>
    <name type="synonym">Red-crowned crane</name>
    <dbReference type="NCBI Taxonomy" id="30415"/>
    <lineage>
        <taxon>Eukaryota</taxon>
        <taxon>Metazoa</taxon>
        <taxon>Chordata</taxon>
        <taxon>Craniata</taxon>
        <taxon>Vertebrata</taxon>
        <taxon>Euteleostomi</taxon>
        <taxon>Archelosauria</taxon>
        <taxon>Archosauria</taxon>
        <taxon>Dinosauria</taxon>
        <taxon>Saurischia</taxon>
        <taxon>Theropoda</taxon>
        <taxon>Coelurosauria</taxon>
        <taxon>Aves</taxon>
        <taxon>Neognathae</taxon>
        <taxon>Neoaves</taxon>
        <taxon>Gruiformes</taxon>
        <taxon>Gruidae</taxon>
        <taxon>Grus</taxon>
    </lineage>
</organism>
<dbReference type="CDD" id="cd12202">
    <property type="entry name" value="CASP8AP2"/>
    <property type="match status" value="1"/>
</dbReference>
<dbReference type="Pfam" id="PF00029">
    <property type="entry name" value="Connexin"/>
    <property type="match status" value="1"/>
</dbReference>
<feature type="compositionally biased region" description="Basic and acidic residues" evidence="26">
    <location>
        <begin position="168"/>
        <end position="200"/>
    </location>
</feature>
<feature type="region of interest" description="Disordered" evidence="26">
    <location>
        <begin position="168"/>
        <end position="220"/>
    </location>
</feature>
<keyword evidence="11" id="KW-0053">Apoptosis</keyword>
<evidence type="ECO:0000256" key="4">
    <source>
        <dbReference type="ARBA" id="ARBA00004610"/>
    </source>
</evidence>
<evidence type="ECO:0000256" key="21">
    <source>
        <dbReference type="ARBA" id="ARBA00023242"/>
    </source>
</evidence>
<evidence type="ECO:0000256" key="19">
    <source>
        <dbReference type="ARBA" id="ARBA00023159"/>
    </source>
</evidence>
<keyword evidence="17" id="KW-0496">Mitochondrion</keyword>
<dbReference type="PANTHER" id="PTHR15489">
    <property type="entry name" value="CASPASE 8 ASSOCIATED PROTEIN 2"/>
    <property type="match status" value="1"/>
</dbReference>
<feature type="compositionally biased region" description="Acidic residues" evidence="26">
    <location>
        <begin position="1030"/>
        <end position="1044"/>
    </location>
</feature>
<dbReference type="GO" id="GO:0005886">
    <property type="term" value="C:plasma membrane"/>
    <property type="evidence" value="ECO:0007669"/>
    <property type="project" value="UniProtKB-SubCell"/>
</dbReference>
<dbReference type="InterPro" id="IPR009057">
    <property type="entry name" value="Homeodomain-like_sf"/>
</dbReference>
<evidence type="ECO:0000256" key="11">
    <source>
        <dbReference type="ARBA" id="ARBA00022703"/>
    </source>
</evidence>
<evidence type="ECO:0000256" key="26">
    <source>
        <dbReference type="SAM" id="MobiDB-lite"/>
    </source>
</evidence>
<keyword evidence="6" id="KW-1003">Cell membrane</keyword>
<evidence type="ECO:0000259" key="27">
    <source>
        <dbReference type="SMART" id="SM00037"/>
    </source>
</evidence>
<feature type="region of interest" description="Disordered" evidence="26">
    <location>
        <begin position="915"/>
        <end position="938"/>
    </location>
</feature>
<evidence type="ECO:0000256" key="7">
    <source>
        <dbReference type="ARBA" id="ARBA00022490"/>
    </source>
</evidence>
<feature type="domain" description="Connexin N-terminal" evidence="27">
    <location>
        <begin position="2071"/>
        <end position="2104"/>
    </location>
</feature>
<evidence type="ECO:0000256" key="24">
    <source>
        <dbReference type="ARBA" id="ARBA00078515"/>
    </source>
</evidence>
<keyword evidence="25" id="KW-0175">Coiled coil</keyword>
<dbReference type="InterPro" id="IPR013092">
    <property type="entry name" value="Connexin_N"/>
</dbReference>
<evidence type="ECO:0000256" key="2">
    <source>
        <dbReference type="ARBA" id="ARBA00004322"/>
    </source>
</evidence>
<evidence type="ECO:0000313" key="29">
    <source>
        <dbReference type="Proteomes" id="UP001623348"/>
    </source>
</evidence>
<keyword evidence="8" id="KW-0678">Repressor</keyword>
<dbReference type="EMBL" id="BAAFJT010000003">
    <property type="protein sequence ID" value="GAB0186268.1"/>
    <property type="molecule type" value="Genomic_DNA"/>
</dbReference>
<evidence type="ECO:0000256" key="3">
    <source>
        <dbReference type="ARBA" id="ARBA00004496"/>
    </source>
</evidence>
<keyword evidence="22" id="KW-0131">Cell cycle</keyword>
<evidence type="ECO:0000256" key="10">
    <source>
        <dbReference type="ARBA" id="ARBA00022692"/>
    </source>
</evidence>
<feature type="region of interest" description="Disordered" evidence="26">
    <location>
        <begin position="1667"/>
        <end position="1773"/>
    </location>
</feature>
<dbReference type="Gene3D" id="1.20.1440.80">
    <property type="entry name" value="Gap junction channel protein cysteine-rich domain"/>
    <property type="match status" value="1"/>
</dbReference>
<keyword evidence="12" id="KW-0303">Gap junction</keyword>
<keyword evidence="21" id="KW-0539">Nucleus</keyword>
<dbReference type="GO" id="GO:0005921">
    <property type="term" value="C:gap junction"/>
    <property type="evidence" value="ECO:0007669"/>
    <property type="project" value="UniProtKB-SubCell"/>
</dbReference>
<feature type="coiled-coil region" evidence="25">
    <location>
        <begin position="75"/>
        <end position="141"/>
    </location>
</feature>
<feature type="compositionally biased region" description="Basic and acidic residues" evidence="26">
    <location>
        <begin position="246"/>
        <end position="260"/>
    </location>
</feature>
<evidence type="ECO:0000256" key="5">
    <source>
        <dbReference type="ARBA" id="ARBA00004651"/>
    </source>
</evidence>
<evidence type="ECO:0000256" key="25">
    <source>
        <dbReference type="SAM" id="Coils"/>
    </source>
</evidence>
<comment type="subcellular location">
    <subcellularLocation>
        <location evidence="4">Cell junction</location>
        <location evidence="4">Gap junction</location>
    </subcellularLocation>
    <subcellularLocation>
        <location evidence="5">Cell membrane</location>
        <topology evidence="5">Multi-pass membrane protein</topology>
    </subcellularLocation>
    <subcellularLocation>
        <location evidence="3">Cytoplasm</location>
    </subcellularLocation>
    <subcellularLocation>
        <location evidence="1">Mitochondrion</location>
    </subcellularLocation>
    <subcellularLocation>
        <location evidence="2">Nucleus</location>
        <location evidence="2">PML body</location>
    </subcellularLocation>
</comment>
<accession>A0ABC9WLC4</accession>
<dbReference type="Pfam" id="PF21227">
    <property type="entry name" value="Myb_DNA-binding_7"/>
    <property type="match status" value="1"/>
</dbReference>
<dbReference type="PRINTS" id="PR00206">
    <property type="entry name" value="CONNEXIN"/>
</dbReference>
<comment type="caution">
    <text evidence="28">The sequence shown here is derived from an EMBL/GenBank/DDBJ whole genome shotgun (WGS) entry which is preliminary data.</text>
</comment>
<feature type="compositionally biased region" description="Basic and acidic residues" evidence="26">
    <location>
        <begin position="344"/>
        <end position="395"/>
    </location>
</feature>
<keyword evidence="9" id="KW-0597">Phosphoprotein</keyword>
<feature type="region of interest" description="Disordered" evidence="26">
    <location>
        <begin position="1815"/>
        <end position="1835"/>
    </location>
</feature>
<keyword evidence="15" id="KW-0007">Acetylation</keyword>
<sequence>MATDEDGLGLFDIRYGAEASPFKEGDESSVDIYDGLDNGLTIPDNSAPNSAPAGNSLNLFDEILIEEGTAKEASYNELQAEYGKCQQQIKELMKKFKEIQAQNVILQNENQALKKNISALIKTARVEINRKDEEISNLHQRLSEFPNHRSSFTRTYLSGSTNGRCSEMCKTKDSKFRSSDSDDSIKMEHRMKTDSSKDTYHSYSSHNTDNGKSSSEKRNTPYLLRYPPEELCNNGTHMCLPNYDHSSNKDNRKERKEIKSNEQYSRGNVNKYKKEGHQSTGNNSNCNSGDSEEGNSDPQQKLKTLSEKADKNELQQKSQSVKLKSSPSVERRVERNVSSWEKQTTGKDRFPTRGELYADERSQNVFKKDIKTHDKDEKNAGQKNKPNEKLQEQPRRSGRGTSPHAKNEHSKSLHESRKCRMEESRKGRDINCKRERGTNDHTSREGRTSPSNSNSREHKYARLKETSSRYEWETAHSKSERHRTEEKRKRERENQDENRHFRNERKVAKEISHQSAKESKKGTDVTKSERNKSYKLEETSRVADSLKDHKVPKTKDDHTGTKSKDLKLSFMEKLNLTLSPAKKQCLSPTDGLKAPSQKATDEGSTELTLQAELLDSAHPVNCGPTEQPNSTLQVLDSAAQSGVEPAVPVSVNSENEALKVAATACPAQSDALPAVAPDEVSSETLPEAEACQVQPQALPGTAEVLIPGEVQAETLSEAAEACELVESEASAAAVAVTDLNHADSLPLEVAGTVAECENLPVTVGVMQDDNVPAAAVASEPASEGLGALPESAGEKKEEDKIWLAADIESSADQHGSQNLVLGDSEAKSSGDLESCVATDDISKTKPDSLMEVVKDDGHLAAENVECSIEEKGICKIRMSTSESLDRTMLTGKDEPLVDQNACDLEPDLTEISTAASSLNGETDPRTKEREANPVPVDDDSSILSIDLNHLRYIPKAISPLNSPMRPLAKALKVESPCKGLAKSYNKDLIPESAVVCPSKNLSKEVNKENQKPVSMSDEHLEESQLSISSDEIEEGEIISSDEDEEKSKPERGSENTKKSRPKASPETRNLTSSPQNQKSKTVCCNEDNGKFVSVKVSTKKNRERHKNQTFRSSKDMKKNKTVSITCLEKIVHVVVEPSNVQEIMQMLRAIRKQMRKNYMKFKVHFPVQHFHRIIESGIINFTSLIKYLNFSKMSTLGETLKLNICDIIESKLKQVKKNVVVDRLFEQQVSDMKKQLWKFVDEQLDYLFEKIRRIIIKLCDVVNVGSESEERKFERAGKQNHKICHKNDVQRCRKKSLKARSQKPEEYILSKQIVDYQRPKCHHEKSKTDAPKTAFTKCLNSIDNTRNSQTKVHLAKENHLQGTLTPLKGVKYEKEGFQLSRDANKSDVSYELLTEQQASSLTFNLVSDAQMGEIFKSLLQGSDLLEKNGGNIDRNEWEFRTPEKQFLDSHKCRGNAAGLVQEIAPKEACVESQPAEDINWPIVSPVRAPSLASRLQMSVDPDVLDESCMFEVSANAASCKEDECNLQKNKSFVSSILLEDLAVSLTIPSPLKSDAHLSFLKPENNSSSTPEGVLSAHYSEDALLEEEDATEQDIHLALESDNSSSKSSCSSSWTSRPVVPGFQCRPSLPMQAVIMEKSNDHFIVKIRRAVPSTSLASAQVASVKEARASSAKIEKEEMRSGEKERDSQSATAATVQKTIKPDLVKTDQLPHVSTGQEQNPALPQSLKESHDSIGKEETTGLLEPCRKSSNTENHDTEGPDEGSEQSQTHKSKVSENMNEIVVRSQASFPAGCSVESYIDLTDDIVSETSCLAVESTADNRAQETSAANSEISDKKEELEECSDAFIDLTEELSNETVAGECNLETKCTSNTDVGCQISIDDKTSKKRKREAVRENSNSKKQRKEIELVGEGGNGSDVKPEEVNSAPKRCSSKKNELQQNKDSSPLASSASSPSLYAKNIIKKKGEVVVSWTRNDDREILLECQRKGPSSKTFVSLATRLNKSPNQVSERFKQLMKLFKKSKCKYELLIMGDWNLLGSILEEVHIHSTIVGKIWLTILFIFRMLVLGVAAEDVWDDEQSEFICNTEQPGCSNICYDKAFPISLIRYWVLQIIFVSSPSLVYMGHALYRLRALEKERQKRKAHLRAQLEDLEPMPEEHRRVERELRKLEEQKKVNKAPLRGSLLRTYVLHILTRSVVEVGFMIALSLLPSGKILRSEQDMKERAAIQPECLQSSPEQGMFTHPFNNT</sequence>
<keyword evidence="13" id="KW-0965">Cell junction</keyword>
<feature type="compositionally biased region" description="Polar residues" evidence="26">
    <location>
        <begin position="1066"/>
        <end position="1082"/>
    </location>
</feature>
<dbReference type="GO" id="GO:0008625">
    <property type="term" value="P:extrinsic apoptotic signaling pathway via death domain receptors"/>
    <property type="evidence" value="ECO:0007669"/>
    <property type="project" value="UniProtKB-ARBA"/>
</dbReference>
<dbReference type="GO" id="GO:0016605">
    <property type="term" value="C:PML body"/>
    <property type="evidence" value="ECO:0007669"/>
    <property type="project" value="UniProtKB-SubCell"/>
</dbReference>
<keyword evidence="16" id="KW-0805">Transcription regulation</keyword>
<evidence type="ECO:0000313" key="28">
    <source>
        <dbReference type="EMBL" id="GAB0186268.1"/>
    </source>
</evidence>
<feature type="compositionally biased region" description="Polar residues" evidence="26">
    <location>
        <begin position="1688"/>
        <end position="1697"/>
    </location>
</feature>
<feature type="region of interest" description="Disordered" evidence="26">
    <location>
        <begin position="581"/>
        <end position="605"/>
    </location>
</feature>
<reference evidence="28 29" key="1">
    <citation type="submission" date="2024-06" db="EMBL/GenBank/DDBJ databases">
        <title>The draft genome of Grus japonensis, version 3.</title>
        <authorList>
            <person name="Nabeshima K."/>
            <person name="Suzuki S."/>
            <person name="Onuma M."/>
        </authorList>
    </citation>
    <scope>NUCLEOTIDE SEQUENCE [LARGE SCALE GENOMIC DNA]</scope>
    <source>
        <strain evidence="28 29">451A</strain>
    </source>
</reference>
<evidence type="ECO:0000256" key="22">
    <source>
        <dbReference type="ARBA" id="ARBA00023306"/>
    </source>
</evidence>
<dbReference type="InterPro" id="IPR000500">
    <property type="entry name" value="Connexin"/>
</dbReference>
<keyword evidence="14" id="KW-1133">Transmembrane helix</keyword>
<dbReference type="InterPro" id="IPR039674">
    <property type="entry name" value="FLASH"/>
</dbReference>
<dbReference type="Proteomes" id="UP001623348">
    <property type="component" value="Unassembled WGS sequence"/>
</dbReference>
<keyword evidence="18" id="KW-0472">Membrane</keyword>
<dbReference type="PANTHER" id="PTHR15489:SF2">
    <property type="entry name" value="CASP8-ASSOCIATED PROTEIN 2"/>
    <property type="match status" value="1"/>
</dbReference>
<gene>
    <name evidence="28" type="ORF">GRJ2_001092100</name>
</gene>
<feature type="region of interest" description="Disordered" evidence="26">
    <location>
        <begin position="1001"/>
        <end position="1084"/>
    </location>
</feature>
<feature type="compositionally biased region" description="Polar residues" evidence="26">
    <location>
        <begin position="1711"/>
        <end position="1722"/>
    </location>
</feature>
<dbReference type="GO" id="GO:0005739">
    <property type="term" value="C:mitochondrion"/>
    <property type="evidence" value="ECO:0007669"/>
    <property type="project" value="UniProtKB-SubCell"/>
</dbReference>
<feature type="region of interest" description="Disordered" evidence="26">
    <location>
        <begin position="1884"/>
        <end position="1950"/>
    </location>
</feature>
<keyword evidence="10" id="KW-0812">Transmembrane</keyword>
<evidence type="ECO:0000256" key="15">
    <source>
        <dbReference type="ARBA" id="ARBA00022990"/>
    </source>
</evidence>
<dbReference type="SUPFAM" id="SSF46689">
    <property type="entry name" value="Homeodomain-like"/>
    <property type="match status" value="1"/>
</dbReference>
<evidence type="ECO:0000256" key="23">
    <source>
        <dbReference type="ARBA" id="ARBA00069865"/>
    </source>
</evidence>
<dbReference type="SMART" id="SM00037">
    <property type="entry name" value="CNX"/>
    <property type="match status" value="1"/>
</dbReference>
<feature type="compositionally biased region" description="Basic and acidic residues" evidence="26">
    <location>
        <begin position="304"/>
        <end position="314"/>
    </location>
</feature>
<feature type="compositionally biased region" description="Polar residues" evidence="26">
    <location>
        <begin position="278"/>
        <end position="289"/>
    </location>
</feature>
<evidence type="ECO:0000256" key="17">
    <source>
        <dbReference type="ARBA" id="ARBA00023128"/>
    </source>
</evidence>
<feature type="compositionally biased region" description="Basic and acidic residues" evidence="26">
    <location>
        <begin position="405"/>
        <end position="447"/>
    </location>
</feature>
<feature type="compositionally biased region" description="Basic and acidic residues" evidence="26">
    <location>
        <begin position="1045"/>
        <end position="1057"/>
    </location>
</feature>
<feature type="compositionally biased region" description="Polar residues" evidence="26">
    <location>
        <begin position="1816"/>
        <end position="1830"/>
    </location>
</feature>
<evidence type="ECO:0000256" key="14">
    <source>
        <dbReference type="ARBA" id="ARBA00022989"/>
    </source>
</evidence>